<proteinExistence type="predicted"/>
<keyword evidence="3" id="KW-1185">Reference proteome</keyword>
<accession>A0A1I7YG60</accession>
<dbReference type="InterPro" id="IPR055119">
    <property type="entry name" value="Mig18_Fn1"/>
</dbReference>
<dbReference type="AlphaFoldDB" id="A0A1I7YG60"/>
<name>A0A1I7YG60_9BILA</name>
<sequence length="271" mass="28961">MALLTSSTPQPSKSPSAPPHSRVSPSKVTSRAAPSVFGLSRAHSSFPVASVPLAAPMTPSGLRLPLAALFLAVWSRAENSFVLVPHGHAPDDSQRVVIPSVPDGPQPPFPCILADSGTHEHGQTFTKGNFHYKCNNGTSEVIACVSDDASVIQIGRTFIRNGVKHKCNVNGETVTYEQESTCFENGIHYNIGESFRNGSFKLVCRQNGIAIDGCYAQNASDMVIPLGTVQVIGNYRHNCELLEMGRVRYAVNSGIEPASTGFSLSGFDAFD</sequence>
<protein>
    <submittedName>
        <fullName evidence="4">Beta_helix domain-containing protein</fullName>
    </submittedName>
</protein>
<evidence type="ECO:0000256" key="1">
    <source>
        <dbReference type="SAM" id="MobiDB-lite"/>
    </source>
</evidence>
<evidence type="ECO:0000313" key="3">
    <source>
        <dbReference type="Proteomes" id="UP000095287"/>
    </source>
</evidence>
<feature type="compositionally biased region" description="Low complexity" evidence="1">
    <location>
        <begin position="1"/>
        <end position="21"/>
    </location>
</feature>
<dbReference type="InterPro" id="IPR040282">
    <property type="entry name" value="Mig-18-like"/>
</dbReference>
<evidence type="ECO:0000259" key="2">
    <source>
        <dbReference type="Pfam" id="PF23003"/>
    </source>
</evidence>
<dbReference type="Proteomes" id="UP000095287">
    <property type="component" value="Unplaced"/>
</dbReference>
<dbReference type="PANTHER" id="PTHR35572:SF4">
    <property type="entry name" value="PROTEIN CBG15747"/>
    <property type="match status" value="1"/>
</dbReference>
<dbReference type="PANTHER" id="PTHR35572">
    <property type="entry name" value="PROTEIN CBG04538-RELATED"/>
    <property type="match status" value="1"/>
</dbReference>
<evidence type="ECO:0000313" key="4">
    <source>
        <dbReference type="WBParaSite" id="L893_g15968.t1"/>
    </source>
</evidence>
<feature type="region of interest" description="Disordered" evidence="1">
    <location>
        <begin position="1"/>
        <end position="29"/>
    </location>
</feature>
<reference evidence="4" key="1">
    <citation type="submission" date="2016-11" db="UniProtKB">
        <authorList>
            <consortium name="WormBaseParasite"/>
        </authorList>
    </citation>
    <scope>IDENTIFICATION</scope>
</reference>
<feature type="domain" description="Abnormal cell migration protein 18-like fibronectin type I" evidence="2">
    <location>
        <begin position="181"/>
        <end position="241"/>
    </location>
</feature>
<dbReference type="WBParaSite" id="L893_g15968.t1">
    <property type="protein sequence ID" value="L893_g15968.t1"/>
    <property type="gene ID" value="L893_g15968"/>
</dbReference>
<feature type="domain" description="Abnormal cell migration protein 18-like fibronectin type I" evidence="2">
    <location>
        <begin position="111"/>
        <end position="174"/>
    </location>
</feature>
<dbReference type="Pfam" id="PF23003">
    <property type="entry name" value="Fn1_2"/>
    <property type="match status" value="2"/>
</dbReference>
<organism evidence="3 4">
    <name type="scientific">Steinernema glaseri</name>
    <dbReference type="NCBI Taxonomy" id="37863"/>
    <lineage>
        <taxon>Eukaryota</taxon>
        <taxon>Metazoa</taxon>
        <taxon>Ecdysozoa</taxon>
        <taxon>Nematoda</taxon>
        <taxon>Chromadorea</taxon>
        <taxon>Rhabditida</taxon>
        <taxon>Tylenchina</taxon>
        <taxon>Panagrolaimomorpha</taxon>
        <taxon>Strongyloidoidea</taxon>
        <taxon>Steinernematidae</taxon>
        <taxon>Steinernema</taxon>
    </lineage>
</organism>